<reference evidence="2 3" key="1">
    <citation type="submission" date="2020-04" db="EMBL/GenBank/DDBJ databases">
        <title>Perkinsus chesapeaki whole genome sequence.</title>
        <authorList>
            <person name="Bogema D.R."/>
        </authorList>
    </citation>
    <scope>NUCLEOTIDE SEQUENCE [LARGE SCALE GENOMIC DNA]</scope>
    <source>
        <strain evidence="2">ATCC PRA-425</strain>
    </source>
</reference>
<proteinExistence type="predicted"/>
<keyword evidence="3" id="KW-1185">Reference proteome</keyword>
<comment type="caution">
    <text evidence="2">The sequence shown here is derived from an EMBL/GenBank/DDBJ whole genome shotgun (WGS) entry which is preliminary data.</text>
</comment>
<sequence length="144" mass="15916">MVAGGNIESARMLLTNLATTCLMIFHLTGCENDCSFDIGTYEGSLEGVSYNVMIDYAEFDAYNADLTFKKDGGSLTCEGCEFGYLRGVYYCPSCGESPDDLKKLVEYGNIGSFNYIGMYIPDGCTLYYLTSQKSPDVELMKVYD</sequence>
<protein>
    <submittedName>
        <fullName evidence="2">Uncharacterized protein</fullName>
    </submittedName>
</protein>
<dbReference type="EMBL" id="JAAPAO010000353">
    <property type="protein sequence ID" value="KAF4662217.1"/>
    <property type="molecule type" value="Genomic_DNA"/>
</dbReference>
<evidence type="ECO:0000313" key="2">
    <source>
        <dbReference type="EMBL" id="KAF4662217.1"/>
    </source>
</evidence>
<evidence type="ECO:0000256" key="1">
    <source>
        <dbReference type="SAM" id="SignalP"/>
    </source>
</evidence>
<evidence type="ECO:0000313" key="3">
    <source>
        <dbReference type="Proteomes" id="UP000591131"/>
    </source>
</evidence>
<dbReference type="AlphaFoldDB" id="A0A7J6LSK5"/>
<dbReference type="Proteomes" id="UP000591131">
    <property type="component" value="Unassembled WGS sequence"/>
</dbReference>
<accession>A0A7J6LSK5</accession>
<feature type="signal peptide" evidence="1">
    <location>
        <begin position="1"/>
        <end position="30"/>
    </location>
</feature>
<keyword evidence="1" id="KW-0732">Signal</keyword>
<feature type="chain" id="PRO_5029584620" evidence="1">
    <location>
        <begin position="31"/>
        <end position="144"/>
    </location>
</feature>
<gene>
    <name evidence="2" type="ORF">FOL47_006364</name>
</gene>
<name>A0A7J6LSK5_PERCH</name>
<organism evidence="2 3">
    <name type="scientific">Perkinsus chesapeaki</name>
    <name type="common">Clam parasite</name>
    <name type="synonym">Perkinsus andrewsi</name>
    <dbReference type="NCBI Taxonomy" id="330153"/>
    <lineage>
        <taxon>Eukaryota</taxon>
        <taxon>Sar</taxon>
        <taxon>Alveolata</taxon>
        <taxon>Perkinsozoa</taxon>
        <taxon>Perkinsea</taxon>
        <taxon>Perkinsida</taxon>
        <taxon>Perkinsidae</taxon>
        <taxon>Perkinsus</taxon>
    </lineage>
</organism>